<keyword evidence="5" id="KW-0143">Chaperone</keyword>
<evidence type="ECO:0000256" key="5">
    <source>
        <dbReference type="ARBA" id="ARBA00023186"/>
    </source>
</evidence>
<dbReference type="SUPFAM" id="SSF109910">
    <property type="entry name" value="YgfY-like"/>
    <property type="match status" value="1"/>
</dbReference>
<reference evidence="7" key="1">
    <citation type="submission" date="2016-11" db="EMBL/GenBank/DDBJ databases">
        <authorList>
            <person name="Varghese N."/>
            <person name="Submissions S."/>
        </authorList>
    </citation>
    <scope>NUCLEOTIDE SEQUENCE [LARGE SCALE GENOMIC DNA]</scope>
    <source>
        <strain evidence="7">DSM 16579</strain>
    </source>
</reference>
<evidence type="ECO:0000256" key="4">
    <source>
        <dbReference type="ARBA" id="ARBA00022490"/>
    </source>
</evidence>
<sequence>MTETTDSISFKRLKMQCRRGMLELDVLLEPFLADVYLTLEEEDKQRFVNLLTCEDQDLFPWFMQSSVPEDPDHMRIVNIILSRVQPENYRA</sequence>
<keyword evidence="4" id="KW-0963">Cytoplasm</keyword>
<accession>A0A1M5BP41</accession>
<dbReference type="RefSeq" id="WP_072839689.1">
    <property type="nucleotide sequence ID" value="NZ_FQVF01000008.1"/>
</dbReference>
<comment type="similarity">
    <text evidence="2">Belongs to the SdhE FAD assembly factor family.</text>
</comment>
<evidence type="ECO:0000256" key="2">
    <source>
        <dbReference type="ARBA" id="ARBA00008571"/>
    </source>
</evidence>
<evidence type="ECO:0000313" key="6">
    <source>
        <dbReference type="EMBL" id="SHF44393.1"/>
    </source>
</evidence>
<gene>
    <name evidence="6" type="ORF">SAMN02745753_01933</name>
</gene>
<dbReference type="PANTHER" id="PTHR39585">
    <property type="entry name" value="FAD ASSEMBLY FACTOR SDHE"/>
    <property type="match status" value="1"/>
</dbReference>
<dbReference type="InterPro" id="IPR050531">
    <property type="entry name" value="SdhE_FAD_assembly_factor"/>
</dbReference>
<organism evidence="6 7">
    <name type="scientific">Marinomonas polaris DSM 16579</name>
    <dbReference type="NCBI Taxonomy" id="1122206"/>
    <lineage>
        <taxon>Bacteria</taxon>
        <taxon>Pseudomonadati</taxon>
        <taxon>Pseudomonadota</taxon>
        <taxon>Gammaproteobacteria</taxon>
        <taxon>Oceanospirillales</taxon>
        <taxon>Oceanospirillaceae</taxon>
        <taxon>Marinomonas</taxon>
    </lineage>
</organism>
<dbReference type="InterPro" id="IPR036714">
    <property type="entry name" value="SDH_sf"/>
</dbReference>
<dbReference type="EMBL" id="FQVF01000008">
    <property type="protein sequence ID" value="SHF44393.1"/>
    <property type="molecule type" value="Genomic_DNA"/>
</dbReference>
<dbReference type="STRING" id="1122206.SAMN02745753_01933"/>
<dbReference type="Proteomes" id="UP000184517">
    <property type="component" value="Unassembled WGS sequence"/>
</dbReference>
<evidence type="ECO:0000313" key="7">
    <source>
        <dbReference type="Proteomes" id="UP000184517"/>
    </source>
</evidence>
<dbReference type="PANTHER" id="PTHR39585:SF1">
    <property type="entry name" value="FAD ASSEMBLY FACTOR SDHE"/>
    <property type="match status" value="1"/>
</dbReference>
<comment type="subcellular location">
    <subcellularLocation>
        <location evidence="1">Cytoplasm</location>
    </subcellularLocation>
</comment>
<dbReference type="GO" id="GO:0005737">
    <property type="term" value="C:cytoplasm"/>
    <property type="evidence" value="ECO:0007669"/>
    <property type="project" value="UniProtKB-SubCell"/>
</dbReference>
<dbReference type="Pfam" id="PF03937">
    <property type="entry name" value="Sdh5"/>
    <property type="match status" value="1"/>
</dbReference>
<dbReference type="Gene3D" id="1.10.150.250">
    <property type="entry name" value="Flavinator of succinate dehydrogenase"/>
    <property type="match status" value="1"/>
</dbReference>
<name>A0A1M5BP41_9GAMM</name>
<protein>
    <recommendedName>
        <fullName evidence="3">FAD assembly factor SdhE</fullName>
    </recommendedName>
</protein>
<evidence type="ECO:0000256" key="1">
    <source>
        <dbReference type="ARBA" id="ARBA00004496"/>
    </source>
</evidence>
<dbReference type="GO" id="GO:0006105">
    <property type="term" value="P:succinate metabolic process"/>
    <property type="evidence" value="ECO:0007669"/>
    <property type="project" value="TreeGrafter"/>
</dbReference>
<keyword evidence="7" id="KW-1185">Reference proteome</keyword>
<dbReference type="AlphaFoldDB" id="A0A1M5BP41"/>
<evidence type="ECO:0000256" key="3">
    <source>
        <dbReference type="ARBA" id="ARBA00019418"/>
    </source>
</evidence>
<dbReference type="InterPro" id="IPR005631">
    <property type="entry name" value="SDH"/>
</dbReference>
<proteinExistence type="inferred from homology"/>
<dbReference type="OrthoDB" id="9180899at2"/>